<dbReference type="RefSeq" id="WP_376942961.1">
    <property type="nucleotide sequence ID" value="NZ_CP171449.1"/>
</dbReference>
<keyword evidence="2" id="KW-0812">Transmembrane</keyword>
<keyword evidence="2" id="KW-1133">Transmembrane helix</keyword>
<feature type="transmembrane region" description="Helical" evidence="2">
    <location>
        <begin position="43"/>
        <end position="64"/>
    </location>
</feature>
<dbReference type="EMBL" id="JBHLSS010000027">
    <property type="protein sequence ID" value="MFC0708728.1"/>
    <property type="molecule type" value="Genomic_DNA"/>
</dbReference>
<dbReference type="Proteomes" id="UP001589891">
    <property type="component" value="Unassembled WGS sequence"/>
</dbReference>
<protein>
    <submittedName>
        <fullName evidence="3">Uncharacterized protein</fullName>
    </submittedName>
</protein>
<name>A0ABV6SGS1_AZOPA</name>
<proteinExistence type="predicted"/>
<evidence type="ECO:0000256" key="1">
    <source>
        <dbReference type="SAM" id="Coils"/>
    </source>
</evidence>
<evidence type="ECO:0000313" key="4">
    <source>
        <dbReference type="Proteomes" id="UP001589891"/>
    </source>
</evidence>
<evidence type="ECO:0000256" key="2">
    <source>
        <dbReference type="SAM" id="Phobius"/>
    </source>
</evidence>
<sequence>MNDELTHDRITDEIAKLMDTTSKLNAENAKLNAEASKLTRETFWYPLAIASALVGSVAAITLALSRWIS</sequence>
<evidence type="ECO:0000313" key="3">
    <source>
        <dbReference type="EMBL" id="MFC0708728.1"/>
    </source>
</evidence>
<organism evidence="3 4">
    <name type="scientific">Azorhizophilus paspali</name>
    <name type="common">Azotobacter paspali</name>
    <dbReference type="NCBI Taxonomy" id="69963"/>
    <lineage>
        <taxon>Bacteria</taxon>
        <taxon>Pseudomonadati</taxon>
        <taxon>Pseudomonadota</taxon>
        <taxon>Gammaproteobacteria</taxon>
        <taxon>Pseudomonadales</taxon>
        <taxon>Pseudomonadaceae</taxon>
        <taxon>Azorhizophilus</taxon>
    </lineage>
</organism>
<keyword evidence="4" id="KW-1185">Reference proteome</keyword>
<keyword evidence="1" id="KW-0175">Coiled coil</keyword>
<comment type="caution">
    <text evidence="3">The sequence shown here is derived from an EMBL/GenBank/DDBJ whole genome shotgun (WGS) entry which is preliminary data.</text>
</comment>
<reference evidence="3 4" key="1">
    <citation type="submission" date="2024-09" db="EMBL/GenBank/DDBJ databases">
        <authorList>
            <person name="Sun Q."/>
            <person name="Mori K."/>
        </authorList>
    </citation>
    <scope>NUCLEOTIDE SEQUENCE [LARGE SCALE GENOMIC DNA]</scope>
    <source>
        <strain evidence="3 4">NCAIM B.01794</strain>
    </source>
</reference>
<accession>A0ABV6SGS1</accession>
<gene>
    <name evidence="3" type="ORF">ACFFGX_03680</name>
</gene>
<keyword evidence="2" id="KW-0472">Membrane</keyword>
<feature type="coiled-coil region" evidence="1">
    <location>
        <begin position="14"/>
        <end position="41"/>
    </location>
</feature>